<evidence type="ECO:0000256" key="1">
    <source>
        <dbReference type="ARBA" id="ARBA00004141"/>
    </source>
</evidence>
<dbReference type="Pfam" id="PF00153">
    <property type="entry name" value="Mito_carr"/>
    <property type="match status" value="1"/>
</dbReference>
<keyword evidence="6" id="KW-1133">Transmembrane helix</keyword>
<organism evidence="11 12">
    <name type="scientific">Perca fluviatilis</name>
    <name type="common">European perch</name>
    <dbReference type="NCBI Taxonomy" id="8168"/>
    <lineage>
        <taxon>Eukaryota</taxon>
        <taxon>Metazoa</taxon>
        <taxon>Chordata</taxon>
        <taxon>Craniata</taxon>
        <taxon>Vertebrata</taxon>
        <taxon>Euteleostomi</taxon>
        <taxon>Actinopterygii</taxon>
        <taxon>Neopterygii</taxon>
        <taxon>Teleostei</taxon>
        <taxon>Neoteleostei</taxon>
        <taxon>Acanthomorphata</taxon>
        <taxon>Eupercaria</taxon>
        <taxon>Perciformes</taxon>
        <taxon>Percoidei</taxon>
        <taxon>Percidae</taxon>
        <taxon>Percinae</taxon>
        <taxon>Perca</taxon>
    </lineage>
</organism>
<keyword evidence="12" id="KW-1185">Reference proteome</keyword>
<feature type="compositionally biased region" description="Basic and acidic residues" evidence="10">
    <location>
        <begin position="38"/>
        <end position="51"/>
    </location>
</feature>
<comment type="subcellular location">
    <subcellularLocation>
        <location evidence="1">Membrane</location>
        <topology evidence="1">Multi-pass membrane protein</topology>
    </subcellularLocation>
</comment>
<comment type="similarity">
    <text evidence="2 9">Belongs to the mitochondrial carrier (TC 2.A.29) family.</text>
</comment>
<dbReference type="Proteomes" id="UP000465112">
    <property type="component" value="Chromosome 14"/>
</dbReference>
<sequence>PRSLIGPPVLRVSGRAPAPESHLARLLLLLTRLQREQVDRPAPRRTDRQADRQAGGGNLTRDSATGDNMAETKPKTSPKAIKFLFGGLAGMGATVFVQPLDLVKNRMQLSGQGTKAREYKTSFHALFSILKNEGVGGIYTGLQRSARQSTYPDHWGSTPSCLRR</sequence>
<evidence type="ECO:0000313" key="11">
    <source>
        <dbReference type="EMBL" id="KAF1381147.1"/>
    </source>
</evidence>
<comment type="caution">
    <text evidence="11">The sequence shown here is derived from an EMBL/GenBank/DDBJ whole genome shotgun (WGS) entry which is preliminary data.</text>
</comment>
<dbReference type="InterPro" id="IPR023395">
    <property type="entry name" value="MCP_dom_sf"/>
</dbReference>
<evidence type="ECO:0000256" key="8">
    <source>
        <dbReference type="PROSITE-ProRule" id="PRU00282"/>
    </source>
</evidence>
<dbReference type="InterPro" id="IPR050391">
    <property type="entry name" value="Mito_Metabolite_Transporter"/>
</dbReference>
<feature type="repeat" description="Solcar" evidence="8">
    <location>
        <begin position="81"/>
        <end position="164"/>
    </location>
</feature>
<evidence type="ECO:0000256" key="10">
    <source>
        <dbReference type="SAM" id="MobiDB-lite"/>
    </source>
</evidence>
<evidence type="ECO:0008006" key="13">
    <source>
        <dbReference type="Google" id="ProtNLM"/>
    </source>
</evidence>
<feature type="region of interest" description="Disordered" evidence="10">
    <location>
        <begin position="38"/>
        <end position="74"/>
    </location>
</feature>
<gene>
    <name evidence="11" type="ORF">PFLUV_G00171510</name>
</gene>
<keyword evidence="4 8" id="KW-0812">Transmembrane</keyword>
<dbReference type="PANTHER" id="PTHR45618">
    <property type="entry name" value="MITOCHONDRIAL DICARBOXYLATE CARRIER-RELATED"/>
    <property type="match status" value="1"/>
</dbReference>
<evidence type="ECO:0000256" key="4">
    <source>
        <dbReference type="ARBA" id="ARBA00022692"/>
    </source>
</evidence>
<reference evidence="11 12" key="1">
    <citation type="submission" date="2019-06" db="EMBL/GenBank/DDBJ databases">
        <title>A chromosome-scale genome assembly of the European perch, Perca fluviatilis.</title>
        <authorList>
            <person name="Roques C."/>
            <person name="Zahm M."/>
            <person name="Cabau C."/>
            <person name="Klopp C."/>
            <person name="Bouchez O."/>
            <person name="Donnadieu C."/>
            <person name="Kuhl H."/>
            <person name="Gislard M."/>
            <person name="Guendouz S."/>
            <person name="Journot L."/>
            <person name="Haffray P."/>
            <person name="Bestin A."/>
            <person name="Morvezen R."/>
            <person name="Feron R."/>
            <person name="Wen M."/>
            <person name="Jouanno E."/>
            <person name="Herpin A."/>
            <person name="Schartl M."/>
            <person name="Postlethwait J."/>
            <person name="Schaerlinger B."/>
            <person name="Chardard D."/>
            <person name="Lecocq T."/>
            <person name="Poncet C."/>
            <person name="Jaffrelo L."/>
            <person name="Lampietro C."/>
            <person name="Guiguen Y."/>
        </authorList>
    </citation>
    <scope>NUCLEOTIDE SEQUENCE [LARGE SCALE GENOMIC DNA]</scope>
    <source>
        <tissue evidence="11">Blood</tissue>
    </source>
</reference>
<protein>
    <recommendedName>
        <fullName evidence="13">Mitochondrial 2-oxoglutarate/malate carrier protein</fullName>
    </recommendedName>
</protein>
<dbReference type="AlphaFoldDB" id="A0A6A5DYT6"/>
<evidence type="ECO:0000256" key="5">
    <source>
        <dbReference type="ARBA" id="ARBA00022737"/>
    </source>
</evidence>
<evidence type="ECO:0000256" key="2">
    <source>
        <dbReference type="ARBA" id="ARBA00006375"/>
    </source>
</evidence>
<evidence type="ECO:0000256" key="3">
    <source>
        <dbReference type="ARBA" id="ARBA00022448"/>
    </source>
</evidence>
<name>A0A6A5DYT6_PERFL</name>
<evidence type="ECO:0000256" key="6">
    <source>
        <dbReference type="ARBA" id="ARBA00022989"/>
    </source>
</evidence>
<dbReference type="EMBL" id="VHII01000014">
    <property type="protein sequence ID" value="KAF1381147.1"/>
    <property type="molecule type" value="Genomic_DNA"/>
</dbReference>
<dbReference type="InterPro" id="IPR018108">
    <property type="entry name" value="MCP_transmembrane"/>
</dbReference>
<keyword evidence="3 9" id="KW-0813">Transport</keyword>
<proteinExistence type="inferred from homology"/>
<keyword evidence="7 8" id="KW-0472">Membrane</keyword>
<keyword evidence="5" id="KW-0677">Repeat</keyword>
<dbReference type="SUPFAM" id="SSF103506">
    <property type="entry name" value="Mitochondrial carrier"/>
    <property type="match status" value="1"/>
</dbReference>
<evidence type="ECO:0000313" key="12">
    <source>
        <dbReference type="Proteomes" id="UP000465112"/>
    </source>
</evidence>
<accession>A0A6A5DYT6</accession>
<evidence type="ECO:0000256" key="7">
    <source>
        <dbReference type="ARBA" id="ARBA00023136"/>
    </source>
</evidence>
<feature type="non-terminal residue" evidence="11">
    <location>
        <position position="1"/>
    </location>
</feature>
<dbReference type="PROSITE" id="PS50920">
    <property type="entry name" value="SOLCAR"/>
    <property type="match status" value="1"/>
</dbReference>
<evidence type="ECO:0000256" key="9">
    <source>
        <dbReference type="RuleBase" id="RU000488"/>
    </source>
</evidence>
<dbReference type="GO" id="GO:0016020">
    <property type="term" value="C:membrane"/>
    <property type="evidence" value="ECO:0007669"/>
    <property type="project" value="UniProtKB-SubCell"/>
</dbReference>
<dbReference type="Gene3D" id="1.50.40.10">
    <property type="entry name" value="Mitochondrial carrier domain"/>
    <property type="match status" value="1"/>
</dbReference>